<protein>
    <recommendedName>
        <fullName evidence="2">BTB domain-containing protein</fullName>
    </recommendedName>
</protein>
<proteinExistence type="predicted"/>
<feature type="compositionally biased region" description="Low complexity" evidence="1">
    <location>
        <begin position="416"/>
        <end position="431"/>
    </location>
</feature>
<dbReference type="PANTHER" id="PTHR24413">
    <property type="entry name" value="SPECKLE-TYPE POZ PROTEIN"/>
    <property type="match status" value="1"/>
</dbReference>
<dbReference type="AlphaFoldDB" id="A0A814TMY7"/>
<dbReference type="SUPFAM" id="SSF54695">
    <property type="entry name" value="POZ domain"/>
    <property type="match status" value="1"/>
</dbReference>
<feature type="region of interest" description="Disordered" evidence="1">
    <location>
        <begin position="410"/>
        <end position="441"/>
    </location>
</feature>
<accession>A0A814TMY7</accession>
<sequence length="576" mass="65853">MFISIQTICTCHGYLLFESLHCERCRSLIPFQITDEALPDPIPTNNITNGISIDSQGKSPAGMLVPYRKQQQKPTTTGRVRFRVLCPFCNSSTFVIRYYCKRERIYYQVRIQSRNDSEQSTYKSIAENQNMISIDEYGIKRDFSEPSGIETVDDSISLRSSTSQTTPTTIIYDQNGISTGKEKQIENDRNLYGFNELEGDLFSVLRNGLFYDTLIQCQDDVKLQVHRCIVGGRSSWFRHLLGEYHDANNNDDYVLQISIDDIHSDVMNEILNFMYTNRCLISLKNAPDLLIAAKRFELEKLKTQIADFLLYRLTVDNAIEMLICAHEAGSEALKAACINLINRNAEKIKRTEKWKTFKSQYIDLIPELYENRVEHPTPVQQAFLPDVFTPPAFPSESLRSLSQLYENPIQQRIDTSRGVRQSSRSRQPGPSHILKSVQLVQPNDLTAEMSMGPYTERNDSSLSLALDRENPGKQGIMNSSRRPIPPNTRTILPNIRQNFEGDGYRRPVNAFEPSHTLPANNQRSFYTNVPQKGISRSRRAGSPRRPNEDPRSPPITNRQFDDDMTLTQVVNIEPAD</sequence>
<name>A0A814TMY7_9BILA</name>
<dbReference type="InterPro" id="IPR011333">
    <property type="entry name" value="SKP1/BTB/POZ_sf"/>
</dbReference>
<evidence type="ECO:0000313" key="4">
    <source>
        <dbReference type="EMBL" id="CAF1164514.1"/>
    </source>
</evidence>
<evidence type="ECO:0000313" key="6">
    <source>
        <dbReference type="EMBL" id="CAF3546358.1"/>
    </source>
</evidence>
<dbReference type="Gene3D" id="3.30.710.10">
    <property type="entry name" value="Potassium Channel Kv1.1, Chain A"/>
    <property type="match status" value="1"/>
</dbReference>
<dbReference type="Proteomes" id="UP000663854">
    <property type="component" value="Unassembled WGS sequence"/>
</dbReference>
<feature type="region of interest" description="Disordered" evidence="1">
    <location>
        <begin position="511"/>
        <end position="564"/>
    </location>
</feature>
<evidence type="ECO:0000256" key="1">
    <source>
        <dbReference type="SAM" id="MobiDB-lite"/>
    </source>
</evidence>
<feature type="compositionally biased region" description="Polar residues" evidence="1">
    <location>
        <begin position="476"/>
        <end position="490"/>
    </location>
</feature>
<keyword evidence="8" id="KW-1185">Reference proteome</keyword>
<evidence type="ECO:0000313" key="5">
    <source>
        <dbReference type="EMBL" id="CAF1416001.1"/>
    </source>
</evidence>
<evidence type="ECO:0000313" key="3">
    <source>
        <dbReference type="EMBL" id="CAF1054898.1"/>
    </source>
</evidence>
<evidence type="ECO:0000313" key="8">
    <source>
        <dbReference type="Proteomes" id="UP000663870"/>
    </source>
</evidence>
<dbReference type="InterPro" id="IPR000210">
    <property type="entry name" value="BTB/POZ_dom"/>
</dbReference>
<evidence type="ECO:0000313" key="7">
    <source>
        <dbReference type="Proteomes" id="UP000663854"/>
    </source>
</evidence>
<feature type="region of interest" description="Disordered" evidence="1">
    <location>
        <begin position="466"/>
        <end position="490"/>
    </location>
</feature>
<dbReference type="EMBL" id="CAJNOT010000684">
    <property type="protein sequence ID" value="CAF1054898.1"/>
    <property type="molecule type" value="Genomic_DNA"/>
</dbReference>
<dbReference type="EMBL" id="CAJOBD010000035">
    <property type="protein sequence ID" value="CAF3546358.1"/>
    <property type="molecule type" value="Genomic_DNA"/>
</dbReference>
<feature type="domain" description="BTB" evidence="2">
    <location>
        <begin position="211"/>
        <end position="283"/>
    </location>
</feature>
<dbReference type="CDD" id="cd18186">
    <property type="entry name" value="BTB_POZ_ZBTB_KLHL-like"/>
    <property type="match status" value="1"/>
</dbReference>
<feature type="compositionally biased region" description="Polar residues" evidence="1">
    <location>
        <begin position="517"/>
        <end position="530"/>
    </location>
</feature>
<dbReference type="Proteomes" id="UP000663864">
    <property type="component" value="Unassembled WGS sequence"/>
</dbReference>
<evidence type="ECO:0000259" key="2">
    <source>
        <dbReference type="PROSITE" id="PS50097"/>
    </source>
</evidence>
<comment type="caution">
    <text evidence="4">The sequence shown here is derived from an EMBL/GenBank/DDBJ whole genome shotgun (WGS) entry which is preliminary data.</text>
</comment>
<organism evidence="4 7">
    <name type="scientific">Rotaria sordida</name>
    <dbReference type="NCBI Taxonomy" id="392033"/>
    <lineage>
        <taxon>Eukaryota</taxon>
        <taxon>Metazoa</taxon>
        <taxon>Spiralia</taxon>
        <taxon>Gnathifera</taxon>
        <taxon>Rotifera</taxon>
        <taxon>Eurotatoria</taxon>
        <taxon>Bdelloidea</taxon>
        <taxon>Philodinida</taxon>
        <taxon>Philodinidae</taxon>
        <taxon>Rotaria</taxon>
    </lineage>
</organism>
<dbReference type="Proteomes" id="UP000663870">
    <property type="component" value="Unassembled WGS sequence"/>
</dbReference>
<dbReference type="EMBL" id="CAJNOH010001021">
    <property type="protein sequence ID" value="CAF1164514.1"/>
    <property type="molecule type" value="Genomic_DNA"/>
</dbReference>
<dbReference type="PROSITE" id="PS50097">
    <property type="entry name" value="BTB"/>
    <property type="match status" value="1"/>
</dbReference>
<reference evidence="4" key="1">
    <citation type="submission" date="2021-02" db="EMBL/GenBank/DDBJ databases">
        <authorList>
            <person name="Nowell W R."/>
        </authorList>
    </citation>
    <scope>NUCLEOTIDE SEQUENCE</scope>
</reference>
<gene>
    <name evidence="6" type="ORF">JBS370_LOCUS1121</name>
    <name evidence="5" type="ORF">JXQ802_LOCUS35568</name>
    <name evidence="4" type="ORF">PYM288_LOCUS22931</name>
    <name evidence="3" type="ORF">ZHD862_LOCUS15255</name>
</gene>
<dbReference type="Pfam" id="PF00651">
    <property type="entry name" value="BTB"/>
    <property type="match status" value="1"/>
</dbReference>
<dbReference type="EMBL" id="CAJNOL010001766">
    <property type="protein sequence ID" value="CAF1416001.1"/>
    <property type="molecule type" value="Genomic_DNA"/>
</dbReference>
<dbReference type="Gene3D" id="1.25.40.420">
    <property type="match status" value="1"/>
</dbReference>
<dbReference type="Proteomes" id="UP000663836">
    <property type="component" value="Unassembled WGS sequence"/>
</dbReference>
<dbReference type="SMART" id="SM00225">
    <property type="entry name" value="BTB"/>
    <property type="match status" value="1"/>
</dbReference>